<dbReference type="STRING" id="542762.A0A4S4EER3"/>
<evidence type="ECO:0000313" key="4">
    <source>
        <dbReference type="Proteomes" id="UP000306102"/>
    </source>
</evidence>
<keyword evidence="4" id="KW-1185">Reference proteome</keyword>
<gene>
    <name evidence="3" type="ORF">TEA_016918</name>
</gene>
<dbReference type="Pfam" id="PF13962">
    <property type="entry name" value="PGG"/>
    <property type="match status" value="1"/>
</dbReference>
<protein>
    <recommendedName>
        <fullName evidence="2">Argonaute linker 1 domain-containing protein</fullName>
    </recommendedName>
</protein>
<dbReference type="InterPro" id="IPR026961">
    <property type="entry name" value="PGG_dom"/>
</dbReference>
<comment type="caution">
    <text evidence="3">The sequence shown here is derived from an EMBL/GenBank/DDBJ whole genome shotgun (WGS) entry which is preliminary data.</text>
</comment>
<dbReference type="SUPFAM" id="SSF101690">
    <property type="entry name" value="PAZ domain"/>
    <property type="match status" value="1"/>
</dbReference>
<name>A0A4S4EER3_CAMSN</name>
<accession>A0A4S4EER3</accession>
<dbReference type="Proteomes" id="UP000306102">
    <property type="component" value="Unassembled WGS sequence"/>
</dbReference>
<feature type="transmembrane region" description="Helical" evidence="1">
    <location>
        <begin position="546"/>
        <end position="569"/>
    </location>
</feature>
<proteinExistence type="predicted"/>
<dbReference type="AlphaFoldDB" id="A0A4S4EER3"/>
<organism evidence="3 4">
    <name type="scientific">Camellia sinensis var. sinensis</name>
    <name type="common">China tea</name>
    <dbReference type="NCBI Taxonomy" id="542762"/>
    <lineage>
        <taxon>Eukaryota</taxon>
        <taxon>Viridiplantae</taxon>
        <taxon>Streptophyta</taxon>
        <taxon>Embryophyta</taxon>
        <taxon>Tracheophyta</taxon>
        <taxon>Spermatophyta</taxon>
        <taxon>Magnoliopsida</taxon>
        <taxon>eudicotyledons</taxon>
        <taxon>Gunneridae</taxon>
        <taxon>Pentapetalae</taxon>
        <taxon>asterids</taxon>
        <taxon>Ericales</taxon>
        <taxon>Theaceae</taxon>
        <taxon>Camellia</taxon>
    </lineage>
</organism>
<keyword evidence="1" id="KW-0812">Transmembrane</keyword>
<dbReference type="Pfam" id="PF16486">
    <property type="entry name" value="ArgoN"/>
    <property type="match status" value="1"/>
</dbReference>
<feature type="domain" description="Argonaute linker 1" evidence="2">
    <location>
        <begin position="183"/>
        <end position="228"/>
    </location>
</feature>
<dbReference type="Pfam" id="PF08699">
    <property type="entry name" value="ArgoL1"/>
    <property type="match status" value="1"/>
</dbReference>
<sequence>MQPLLTKISKLGGKFASASSVPEVYQSMKIENLSKMITFFEFSVVEKISVDAVKHNFLAMKVDHMKGVVAFGNLEIINKLVELYRESHLGKRQLAYDGRKSVYTARPLPFSSKDFVIKLVDQDRGARKDHEFKVSIKFAAKLDIHHLQEFMHGRQLDTPQETIQVLDVVLRETLSMTFDCSNVVVGKSFFSPSFSVGDLGNGFQYWKGFYQSLRPIQMDMSARAFYEPILVTDFVAKYFNVKDLIRPLSDQECLKRALRGIKVELVHKKHVQCRRISGLSVQPTNQLMSMTHLAEEIPLLTHQHRADTIWRQSSAGRGVKEITSKLKNLRFDDLKVAGGVRRYSYSLTKLLSEFKMMTPIDLFKVKNLLCEFQISIPTTHINVVSSSPELKSRINLTNPEFEFCVDLNLVNYTCLLNFKDYEGIAPLRLWTSTILPQTLSVLPNKELADVNALTSFKAIDIPCDLPNSENIDIKFDTIVPEAGTRACDLTNQRIEHNDDYSHRGLSNMCDLVNQRKEHNDDCSHRGLSNRSSDISTIKSIMGSRNVLLLIATLLTTITYQVPFHILGSASKMGYVHNYITGTFQLNKQYSLLSSTFMLSNSAVFIASVLMTLFLLHEFPFNPWPQISVLALFGSYMCLIKTISTNGALPLLVISIPFLLLVAARKIYGLAS</sequence>
<keyword evidence="1" id="KW-0472">Membrane</keyword>
<keyword evidence="1" id="KW-1133">Transmembrane helix</keyword>
<feature type="transmembrane region" description="Helical" evidence="1">
    <location>
        <begin position="589"/>
        <end position="614"/>
    </location>
</feature>
<reference evidence="3 4" key="1">
    <citation type="journal article" date="2018" name="Proc. Natl. Acad. Sci. U.S.A.">
        <title>Draft genome sequence of Camellia sinensis var. sinensis provides insights into the evolution of the tea genome and tea quality.</title>
        <authorList>
            <person name="Wei C."/>
            <person name="Yang H."/>
            <person name="Wang S."/>
            <person name="Zhao J."/>
            <person name="Liu C."/>
            <person name="Gao L."/>
            <person name="Xia E."/>
            <person name="Lu Y."/>
            <person name="Tai Y."/>
            <person name="She G."/>
            <person name="Sun J."/>
            <person name="Cao H."/>
            <person name="Tong W."/>
            <person name="Gao Q."/>
            <person name="Li Y."/>
            <person name="Deng W."/>
            <person name="Jiang X."/>
            <person name="Wang W."/>
            <person name="Chen Q."/>
            <person name="Zhang S."/>
            <person name="Li H."/>
            <person name="Wu J."/>
            <person name="Wang P."/>
            <person name="Li P."/>
            <person name="Shi C."/>
            <person name="Zheng F."/>
            <person name="Jian J."/>
            <person name="Huang B."/>
            <person name="Shan D."/>
            <person name="Shi M."/>
            <person name="Fang C."/>
            <person name="Yue Y."/>
            <person name="Li F."/>
            <person name="Li D."/>
            <person name="Wei S."/>
            <person name="Han B."/>
            <person name="Jiang C."/>
            <person name="Yin Y."/>
            <person name="Xia T."/>
            <person name="Zhang Z."/>
            <person name="Bennetzen J.L."/>
            <person name="Zhao S."/>
            <person name="Wan X."/>
        </authorList>
    </citation>
    <scope>NUCLEOTIDE SEQUENCE [LARGE SCALE GENOMIC DNA]</scope>
    <source>
        <strain evidence="4">cv. Shuchazao</strain>
        <tissue evidence="3">Leaf</tissue>
    </source>
</reference>
<dbReference type="EMBL" id="SDRB02005055">
    <property type="protein sequence ID" value="THG14881.1"/>
    <property type="molecule type" value="Genomic_DNA"/>
</dbReference>
<feature type="transmembrane region" description="Helical" evidence="1">
    <location>
        <begin position="648"/>
        <end position="667"/>
    </location>
</feature>
<dbReference type="InterPro" id="IPR032474">
    <property type="entry name" value="Argonaute_N"/>
</dbReference>
<evidence type="ECO:0000256" key="1">
    <source>
        <dbReference type="SAM" id="Phobius"/>
    </source>
</evidence>
<dbReference type="PANTHER" id="PTHR22891">
    <property type="entry name" value="EUKARYOTIC TRANSLATION INITIATION FACTOR 2C"/>
    <property type="match status" value="1"/>
</dbReference>
<dbReference type="InterPro" id="IPR014811">
    <property type="entry name" value="ArgoL1"/>
</dbReference>
<dbReference type="InterPro" id="IPR036085">
    <property type="entry name" value="PAZ_dom_sf"/>
</dbReference>
<evidence type="ECO:0000313" key="3">
    <source>
        <dbReference type="EMBL" id="THG14881.1"/>
    </source>
</evidence>
<evidence type="ECO:0000259" key="2">
    <source>
        <dbReference type="SMART" id="SM01163"/>
    </source>
</evidence>
<dbReference type="SMART" id="SM01163">
    <property type="entry name" value="DUF1785"/>
    <property type="match status" value="1"/>
</dbReference>
<dbReference type="Gene3D" id="2.170.260.10">
    <property type="entry name" value="paz domain"/>
    <property type="match status" value="1"/>
</dbReference>